<dbReference type="AlphaFoldDB" id="A0A0B5F249"/>
<dbReference type="Pfam" id="PF15605">
    <property type="entry name" value="Ntox28"/>
    <property type="match status" value="1"/>
</dbReference>
<organism evidence="3 4">
    <name type="scientific">Streptomyces albus (strain ATCC 21838 / DSM 41398 / FERM P-419 / JCM 4703 / NBRC 107858)</name>
    <dbReference type="NCBI Taxonomy" id="1081613"/>
    <lineage>
        <taxon>Bacteria</taxon>
        <taxon>Bacillati</taxon>
        <taxon>Actinomycetota</taxon>
        <taxon>Actinomycetes</taxon>
        <taxon>Kitasatosporales</taxon>
        <taxon>Streptomycetaceae</taxon>
        <taxon>Streptomyces</taxon>
    </lineage>
</organism>
<evidence type="ECO:0000313" key="4">
    <source>
        <dbReference type="Proteomes" id="UP000031523"/>
    </source>
</evidence>
<dbReference type="KEGG" id="sals:SLNWT_4570"/>
<dbReference type="Proteomes" id="UP000031523">
    <property type="component" value="Chromosome"/>
</dbReference>
<keyword evidence="4" id="KW-1185">Reference proteome</keyword>
<name>A0A0B5F249_STRA4</name>
<protein>
    <recommendedName>
        <fullName evidence="2">Bacterial toxin 28 domain-containing protein</fullName>
    </recommendedName>
</protein>
<evidence type="ECO:0000259" key="2">
    <source>
        <dbReference type="Pfam" id="PF15605"/>
    </source>
</evidence>
<sequence>MSEAELRNPPETLTDREKEALHRRRKQTVTELDQLNGFLHSMGHR</sequence>
<feature type="domain" description="Bacterial toxin 28" evidence="2">
    <location>
        <begin position="4"/>
        <end position="41"/>
    </location>
</feature>
<accession>A0A0B5F249</accession>
<feature type="compositionally biased region" description="Basic and acidic residues" evidence="1">
    <location>
        <begin position="1"/>
        <end position="20"/>
    </location>
</feature>
<dbReference type="EMBL" id="CP010519">
    <property type="protein sequence ID" value="AJE84946.1"/>
    <property type="molecule type" value="Genomic_DNA"/>
</dbReference>
<feature type="region of interest" description="Disordered" evidence="1">
    <location>
        <begin position="1"/>
        <end position="45"/>
    </location>
</feature>
<evidence type="ECO:0000256" key="1">
    <source>
        <dbReference type="SAM" id="MobiDB-lite"/>
    </source>
</evidence>
<dbReference type="InterPro" id="IPR028948">
    <property type="entry name" value="Ntox28"/>
</dbReference>
<evidence type="ECO:0000313" key="3">
    <source>
        <dbReference type="EMBL" id="AJE84946.1"/>
    </source>
</evidence>
<reference evidence="3 4" key="1">
    <citation type="submission" date="2015-01" db="EMBL/GenBank/DDBJ databases">
        <title>Enhanced salinomycin production by adjusting the supply of polyketide extender units in Streptomyce albus DSM 41398.</title>
        <authorList>
            <person name="Lu C."/>
        </authorList>
    </citation>
    <scope>NUCLEOTIDE SEQUENCE [LARGE SCALE GENOMIC DNA]</scope>
    <source>
        <strain evidence="4">ATCC 21838 / DSM 41398 / FERM P-419 / JCM 4703 / NBRC 107858</strain>
    </source>
</reference>
<proteinExistence type="predicted"/>
<gene>
    <name evidence="3" type="ORF">SLNWT_4570</name>
</gene>